<name>A0AAN9PZN1_CANGL</name>
<dbReference type="EMBL" id="JAYMYQ010000008">
    <property type="protein sequence ID" value="KAK7315709.1"/>
    <property type="molecule type" value="Genomic_DNA"/>
</dbReference>
<evidence type="ECO:0000313" key="1">
    <source>
        <dbReference type="EMBL" id="KAK7315709.1"/>
    </source>
</evidence>
<dbReference type="Proteomes" id="UP001367508">
    <property type="component" value="Unassembled WGS sequence"/>
</dbReference>
<organism evidence="1 2">
    <name type="scientific">Canavalia gladiata</name>
    <name type="common">Sword bean</name>
    <name type="synonym">Dolichos gladiatus</name>
    <dbReference type="NCBI Taxonomy" id="3824"/>
    <lineage>
        <taxon>Eukaryota</taxon>
        <taxon>Viridiplantae</taxon>
        <taxon>Streptophyta</taxon>
        <taxon>Embryophyta</taxon>
        <taxon>Tracheophyta</taxon>
        <taxon>Spermatophyta</taxon>
        <taxon>Magnoliopsida</taxon>
        <taxon>eudicotyledons</taxon>
        <taxon>Gunneridae</taxon>
        <taxon>Pentapetalae</taxon>
        <taxon>rosids</taxon>
        <taxon>fabids</taxon>
        <taxon>Fabales</taxon>
        <taxon>Fabaceae</taxon>
        <taxon>Papilionoideae</taxon>
        <taxon>50 kb inversion clade</taxon>
        <taxon>NPAAA clade</taxon>
        <taxon>indigoferoid/millettioid clade</taxon>
        <taxon>Phaseoleae</taxon>
        <taxon>Canavalia</taxon>
    </lineage>
</organism>
<evidence type="ECO:0000313" key="2">
    <source>
        <dbReference type="Proteomes" id="UP001367508"/>
    </source>
</evidence>
<dbReference type="AlphaFoldDB" id="A0AAN9PZN1"/>
<proteinExistence type="predicted"/>
<accession>A0AAN9PZN1</accession>
<comment type="caution">
    <text evidence="1">The sequence shown here is derived from an EMBL/GenBank/DDBJ whole genome shotgun (WGS) entry which is preliminary data.</text>
</comment>
<sequence>MNSISGSFRVSKRNHQSGISEYTNDEARLHEKDLIHSEFFCSKDQSRVTLKKLNSWSSCTIKQPRIIPSLFRQFLVAIRNLVNMVKVTSPLIIEFMDISFDVWLVAGCLCHTNGWEDNGSDFSSSLPPSTSAWFLCVVATYGSLIMMIMQNFHLSIESGSLQNTQSADPITDEADDGGVEGEYQLGEEYGLGPRGSLAEAINTFINLLSMQLCESAKRSSVVTKLAACHSRVTYLKHAIALGEALSIAILVYFVYYDCEKQAKKPLLIRSLEPVRIFENSNDISASWLAYGP</sequence>
<reference evidence="1 2" key="1">
    <citation type="submission" date="2024-01" db="EMBL/GenBank/DDBJ databases">
        <title>The genomes of 5 underutilized Papilionoideae crops provide insights into root nodulation and disease resistanc.</title>
        <authorList>
            <person name="Jiang F."/>
        </authorList>
    </citation>
    <scope>NUCLEOTIDE SEQUENCE [LARGE SCALE GENOMIC DNA]</scope>
    <source>
        <strain evidence="1">LVBAO_FW01</strain>
        <tissue evidence="1">Leaves</tissue>
    </source>
</reference>
<keyword evidence="2" id="KW-1185">Reference proteome</keyword>
<protein>
    <submittedName>
        <fullName evidence="1">Uncharacterized protein</fullName>
    </submittedName>
</protein>
<gene>
    <name evidence="1" type="ORF">VNO77_34277</name>
</gene>